<reference evidence="1" key="1">
    <citation type="submission" date="2021-02" db="EMBL/GenBank/DDBJ databases">
        <authorList>
            <person name="Nowell W R."/>
        </authorList>
    </citation>
    <scope>NUCLEOTIDE SEQUENCE</scope>
</reference>
<dbReference type="Proteomes" id="UP000677228">
    <property type="component" value="Unassembled WGS sequence"/>
</dbReference>
<dbReference type="Proteomes" id="UP000682733">
    <property type="component" value="Unassembled WGS sequence"/>
</dbReference>
<gene>
    <name evidence="1" type="ORF">OVA965_LOCUS31315</name>
    <name evidence="2" type="ORF">TMI583_LOCUS32142</name>
</gene>
<evidence type="ECO:0000313" key="2">
    <source>
        <dbReference type="EMBL" id="CAF4172549.1"/>
    </source>
</evidence>
<evidence type="ECO:0000313" key="3">
    <source>
        <dbReference type="Proteomes" id="UP000677228"/>
    </source>
</evidence>
<sequence length="349" mass="38914">MSGTGRGPGTYTAQPGMPMLSQGFQTIQTSGETAAPSIGFYNHITTDFLTNSFQTLSLNDEPTRILVGCYVAAVNNNNYSEINKIYEELKHRLNGERFGRKTPVENTHYESLRNYYSGISGHLLAQQYNQLHEKILSHVQNVPARILDIPSDDLLTLCVLYSLLSDNPPPYSVHSSSVRVTPYDSTNIKQSQPSAFSSIIIDSPRTFLPIPPHQELRKSPYNETGNAATTLLKQENTNISALLSLHDDYCHPVASNKSSPITQTAFERHCGEKPITLTKDGVTIYDSEIEEHKFSTHEQLKLIYSAMTKIRIQSRADDPDHVKEAAEQAAIRATAILHLLKLKEKEGDN</sequence>
<protein>
    <submittedName>
        <fullName evidence="1">Uncharacterized protein</fullName>
    </submittedName>
</protein>
<dbReference type="EMBL" id="CAJNOK010023439">
    <property type="protein sequence ID" value="CAF1362747.1"/>
    <property type="molecule type" value="Genomic_DNA"/>
</dbReference>
<name>A0A8S2F2H8_9BILA</name>
<dbReference type="AlphaFoldDB" id="A0A8S2F2H8"/>
<proteinExistence type="predicted"/>
<comment type="caution">
    <text evidence="1">The sequence shown here is derived from an EMBL/GenBank/DDBJ whole genome shotgun (WGS) entry which is preliminary data.</text>
</comment>
<organism evidence="1 3">
    <name type="scientific">Didymodactylos carnosus</name>
    <dbReference type="NCBI Taxonomy" id="1234261"/>
    <lineage>
        <taxon>Eukaryota</taxon>
        <taxon>Metazoa</taxon>
        <taxon>Spiralia</taxon>
        <taxon>Gnathifera</taxon>
        <taxon>Rotifera</taxon>
        <taxon>Eurotatoria</taxon>
        <taxon>Bdelloidea</taxon>
        <taxon>Philodinida</taxon>
        <taxon>Philodinidae</taxon>
        <taxon>Didymodactylos</taxon>
    </lineage>
</organism>
<evidence type="ECO:0000313" key="1">
    <source>
        <dbReference type="EMBL" id="CAF1362747.1"/>
    </source>
</evidence>
<accession>A0A8S2F2H8</accession>
<dbReference type="EMBL" id="CAJOBA010045097">
    <property type="protein sequence ID" value="CAF4172549.1"/>
    <property type="molecule type" value="Genomic_DNA"/>
</dbReference>